<dbReference type="InterPro" id="IPR032819">
    <property type="entry name" value="TruB_C"/>
</dbReference>
<proteinExistence type="inferred from homology"/>
<evidence type="ECO:0000256" key="4">
    <source>
        <dbReference type="ARBA" id="ARBA00023235"/>
    </source>
</evidence>
<evidence type="ECO:0000256" key="5">
    <source>
        <dbReference type="HAMAP-Rule" id="MF_01080"/>
    </source>
</evidence>
<reference evidence="8" key="2">
    <citation type="journal article" date="2021" name="PeerJ">
        <title>Extensive microbial diversity within the chicken gut microbiome revealed by metagenomics and culture.</title>
        <authorList>
            <person name="Gilroy R."/>
            <person name="Ravi A."/>
            <person name="Getino M."/>
            <person name="Pursley I."/>
            <person name="Horton D.L."/>
            <person name="Alikhan N.F."/>
            <person name="Baker D."/>
            <person name="Gharbi K."/>
            <person name="Hall N."/>
            <person name="Watson M."/>
            <person name="Adriaenssens E.M."/>
            <person name="Foster-Nyarko E."/>
            <person name="Jarju S."/>
            <person name="Secka A."/>
            <person name="Antonio M."/>
            <person name="Oren A."/>
            <person name="Chaudhuri R.R."/>
            <person name="La Ragione R."/>
            <person name="Hildebrand F."/>
            <person name="Pallen M.J."/>
        </authorList>
    </citation>
    <scope>NUCLEOTIDE SEQUENCE</scope>
    <source>
        <strain evidence="8">13361</strain>
    </source>
</reference>
<feature type="domain" description="Pseudouridine synthase II N-terminal" evidence="6">
    <location>
        <begin position="24"/>
        <end position="170"/>
    </location>
</feature>
<comment type="similarity">
    <text evidence="2 5">Belongs to the pseudouridine synthase TruB family. Type 1 subfamily.</text>
</comment>
<evidence type="ECO:0000313" key="8">
    <source>
        <dbReference type="EMBL" id="HIQ67678.1"/>
    </source>
</evidence>
<keyword evidence="3 5" id="KW-0819">tRNA processing</keyword>
<evidence type="ECO:0000313" key="9">
    <source>
        <dbReference type="Proteomes" id="UP000886796"/>
    </source>
</evidence>
<dbReference type="GO" id="GO:0160148">
    <property type="term" value="F:tRNA pseudouridine(55) synthase activity"/>
    <property type="evidence" value="ECO:0007669"/>
    <property type="project" value="UniProtKB-EC"/>
</dbReference>
<comment type="caution">
    <text evidence="8">The sequence shown here is derived from an EMBL/GenBank/DDBJ whole genome shotgun (WGS) entry which is preliminary data.</text>
</comment>
<feature type="domain" description="tRNA pseudouridylate synthase B C-terminal" evidence="7">
    <location>
        <begin position="171"/>
        <end position="225"/>
    </location>
</feature>
<dbReference type="PANTHER" id="PTHR13767:SF2">
    <property type="entry name" value="PSEUDOURIDYLATE SYNTHASE TRUB1"/>
    <property type="match status" value="1"/>
</dbReference>
<dbReference type="AlphaFoldDB" id="A0A9D0Z4G9"/>
<dbReference type="InterPro" id="IPR020103">
    <property type="entry name" value="PsdUridine_synth_cat_dom_sf"/>
</dbReference>
<dbReference type="EMBL" id="DVFK01000061">
    <property type="protein sequence ID" value="HIQ67678.1"/>
    <property type="molecule type" value="Genomic_DNA"/>
</dbReference>
<reference evidence="8" key="1">
    <citation type="submission" date="2020-10" db="EMBL/GenBank/DDBJ databases">
        <authorList>
            <person name="Gilroy R."/>
        </authorList>
    </citation>
    <scope>NUCLEOTIDE SEQUENCE</scope>
    <source>
        <strain evidence="8">13361</strain>
    </source>
</reference>
<dbReference type="Pfam" id="PF01509">
    <property type="entry name" value="TruB_N"/>
    <property type="match status" value="1"/>
</dbReference>
<evidence type="ECO:0000256" key="2">
    <source>
        <dbReference type="ARBA" id="ARBA00005642"/>
    </source>
</evidence>
<dbReference type="Proteomes" id="UP000886796">
    <property type="component" value="Unassembled WGS sequence"/>
</dbReference>
<dbReference type="FunFam" id="3.30.2350.10:FF:000011">
    <property type="entry name" value="tRNA pseudouridine synthase B"/>
    <property type="match status" value="1"/>
</dbReference>
<dbReference type="GO" id="GO:0003723">
    <property type="term" value="F:RNA binding"/>
    <property type="evidence" value="ECO:0007669"/>
    <property type="project" value="InterPro"/>
</dbReference>
<protein>
    <recommendedName>
        <fullName evidence="5">tRNA pseudouridine synthase B</fullName>
        <ecNumber evidence="5">5.4.99.25</ecNumber>
    </recommendedName>
    <alternativeName>
        <fullName evidence="5">tRNA pseudouridine(55) synthase</fullName>
        <shortName evidence="5">Psi55 synthase</shortName>
    </alternativeName>
    <alternativeName>
        <fullName evidence="5">tRNA pseudouridylate synthase</fullName>
    </alternativeName>
    <alternativeName>
        <fullName evidence="5">tRNA-uridine isomerase</fullName>
    </alternativeName>
</protein>
<evidence type="ECO:0000259" key="6">
    <source>
        <dbReference type="Pfam" id="PF01509"/>
    </source>
</evidence>
<evidence type="ECO:0000259" key="7">
    <source>
        <dbReference type="Pfam" id="PF16198"/>
    </source>
</evidence>
<dbReference type="CDD" id="cd02573">
    <property type="entry name" value="PseudoU_synth_EcTruB"/>
    <property type="match status" value="1"/>
</dbReference>
<gene>
    <name evidence="5 8" type="primary">truB</name>
    <name evidence="8" type="ORF">IAB74_04105</name>
</gene>
<dbReference type="PANTHER" id="PTHR13767">
    <property type="entry name" value="TRNA-PSEUDOURIDINE SYNTHASE"/>
    <property type="match status" value="1"/>
</dbReference>
<dbReference type="HAMAP" id="MF_01080">
    <property type="entry name" value="TruB_bact"/>
    <property type="match status" value="1"/>
</dbReference>
<dbReference type="NCBIfam" id="TIGR00431">
    <property type="entry name" value="TruB"/>
    <property type="match status" value="1"/>
</dbReference>
<comment type="function">
    <text evidence="5">Responsible for synthesis of pseudouridine from uracil-55 in the psi GC loop of transfer RNAs.</text>
</comment>
<accession>A0A9D0Z4G9</accession>
<dbReference type="EC" id="5.4.99.25" evidence="5"/>
<dbReference type="InterPro" id="IPR014780">
    <property type="entry name" value="tRNA_psdUridine_synth_TruB"/>
</dbReference>
<dbReference type="GO" id="GO:0031119">
    <property type="term" value="P:tRNA pseudouridine synthesis"/>
    <property type="evidence" value="ECO:0007669"/>
    <property type="project" value="UniProtKB-UniRule"/>
</dbReference>
<dbReference type="Gene3D" id="3.30.2350.10">
    <property type="entry name" value="Pseudouridine synthase"/>
    <property type="match status" value="1"/>
</dbReference>
<dbReference type="GO" id="GO:1990481">
    <property type="term" value="P:mRNA pseudouridine synthesis"/>
    <property type="evidence" value="ECO:0007669"/>
    <property type="project" value="TreeGrafter"/>
</dbReference>
<feature type="active site" description="Nucleophile" evidence="5">
    <location>
        <position position="38"/>
    </location>
</feature>
<dbReference type="Pfam" id="PF16198">
    <property type="entry name" value="TruB_C_2"/>
    <property type="match status" value="1"/>
</dbReference>
<name>A0A9D0Z4G9_9FIRM</name>
<organism evidence="8 9">
    <name type="scientific">Candidatus Faecousia excrementigallinarum</name>
    <dbReference type="NCBI Taxonomy" id="2840806"/>
    <lineage>
        <taxon>Bacteria</taxon>
        <taxon>Bacillati</taxon>
        <taxon>Bacillota</taxon>
        <taxon>Clostridia</taxon>
        <taxon>Eubacteriales</taxon>
        <taxon>Oscillospiraceae</taxon>
        <taxon>Faecousia</taxon>
    </lineage>
</organism>
<sequence length="286" mass="31626">MDGIVIVDKPQDWTSQDVVSKLRGVLRTRRIGHGGTLDPMATGVLPVFVGRATRGVEFFEHAEKIYEAELLLGTITDTEDVTGRVLEKRTVSVTREELEDILSRFRGELSQIPPMYSAIKVNGQKLYDLARKGQEVERKPRKITIFSLECLAFDGRAARLRVHCSKGTYIRTLCKDIGEALGCGGCMAALRRVQAGEYDLSQAVTLETLTGCEKPEGYLLPVDSLFAKYPAVTLTSNQEKRCRNGNAFSVALPEGQYRAYSQSGEFLMLAAVEQGTMTTVKSFFAV</sequence>
<evidence type="ECO:0000256" key="3">
    <source>
        <dbReference type="ARBA" id="ARBA00022694"/>
    </source>
</evidence>
<comment type="catalytic activity">
    <reaction evidence="1 5">
        <text>uridine(55) in tRNA = pseudouridine(55) in tRNA</text>
        <dbReference type="Rhea" id="RHEA:42532"/>
        <dbReference type="Rhea" id="RHEA-COMP:10101"/>
        <dbReference type="Rhea" id="RHEA-COMP:10102"/>
        <dbReference type="ChEBI" id="CHEBI:65314"/>
        <dbReference type="ChEBI" id="CHEBI:65315"/>
        <dbReference type="EC" id="5.4.99.25"/>
    </reaction>
</comment>
<dbReference type="SUPFAM" id="SSF55120">
    <property type="entry name" value="Pseudouridine synthase"/>
    <property type="match status" value="1"/>
</dbReference>
<evidence type="ECO:0000256" key="1">
    <source>
        <dbReference type="ARBA" id="ARBA00000385"/>
    </source>
</evidence>
<dbReference type="InterPro" id="IPR002501">
    <property type="entry name" value="PsdUridine_synth_N"/>
</dbReference>
<keyword evidence="4 5" id="KW-0413">Isomerase</keyword>